<dbReference type="GO" id="GO:0004185">
    <property type="term" value="F:serine-type carboxypeptidase activity"/>
    <property type="evidence" value="ECO:0007669"/>
    <property type="project" value="InterPro"/>
</dbReference>
<feature type="chain" id="PRO_5040258487" description="Carboxypeptidase S1" evidence="7">
    <location>
        <begin position="25"/>
        <end position="628"/>
    </location>
</feature>
<dbReference type="PANTHER" id="PTHR11802:SF189">
    <property type="entry name" value="CARBOXYPEPTIDASE"/>
    <property type="match status" value="1"/>
</dbReference>
<dbReference type="SUPFAM" id="SSF53474">
    <property type="entry name" value="alpha/beta-Hydrolases"/>
    <property type="match status" value="1"/>
</dbReference>
<evidence type="ECO:0000256" key="5">
    <source>
        <dbReference type="ARBA" id="ARBA00022801"/>
    </source>
</evidence>
<dbReference type="GO" id="GO:0006508">
    <property type="term" value="P:proteolysis"/>
    <property type="evidence" value="ECO:0007669"/>
    <property type="project" value="UniProtKB-KW"/>
</dbReference>
<dbReference type="Gene3D" id="3.40.50.1820">
    <property type="entry name" value="alpha/beta hydrolase"/>
    <property type="match status" value="1"/>
</dbReference>
<keyword evidence="9" id="KW-1185">Reference proteome</keyword>
<evidence type="ECO:0000256" key="2">
    <source>
        <dbReference type="ARBA" id="ARBA00022645"/>
    </source>
</evidence>
<proteinExistence type="inferred from homology"/>
<comment type="caution">
    <text evidence="8">The sequence shown here is derived from an EMBL/GenBank/DDBJ whole genome shotgun (WGS) entry which is preliminary data.</text>
</comment>
<dbReference type="AlphaFoldDB" id="A0A9P9WRA8"/>
<evidence type="ECO:0000256" key="4">
    <source>
        <dbReference type="ARBA" id="ARBA00022729"/>
    </source>
</evidence>
<dbReference type="PANTHER" id="PTHR11802">
    <property type="entry name" value="SERINE PROTEASE FAMILY S10 SERINE CARBOXYPEPTIDASE"/>
    <property type="match status" value="1"/>
</dbReference>
<dbReference type="GO" id="GO:0000324">
    <property type="term" value="C:fungal-type vacuole"/>
    <property type="evidence" value="ECO:0007669"/>
    <property type="project" value="TreeGrafter"/>
</dbReference>
<dbReference type="Pfam" id="PF00450">
    <property type="entry name" value="Peptidase_S10"/>
    <property type="match status" value="1"/>
</dbReference>
<evidence type="ECO:0008006" key="10">
    <source>
        <dbReference type="Google" id="ProtNLM"/>
    </source>
</evidence>
<keyword evidence="5" id="KW-0378">Hydrolase</keyword>
<dbReference type="Proteomes" id="UP000829685">
    <property type="component" value="Unassembled WGS sequence"/>
</dbReference>
<organism evidence="8 9">
    <name type="scientific">Neoarthrinium moseri</name>
    <dbReference type="NCBI Taxonomy" id="1658444"/>
    <lineage>
        <taxon>Eukaryota</taxon>
        <taxon>Fungi</taxon>
        <taxon>Dikarya</taxon>
        <taxon>Ascomycota</taxon>
        <taxon>Pezizomycotina</taxon>
        <taxon>Sordariomycetes</taxon>
        <taxon>Xylariomycetidae</taxon>
        <taxon>Amphisphaeriales</taxon>
        <taxon>Apiosporaceae</taxon>
        <taxon>Neoarthrinium</taxon>
    </lineage>
</organism>
<name>A0A9P9WRA8_9PEZI</name>
<dbReference type="PRINTS" id="PR00724">
    <property type="entry name" value="CRBOXYPTASEC"/>
</dbReference>
<gene>
    <name evidence="8" type="ORF">JX265_003904</name>
</gene>
<comment type="similarity">
    <text evidence="1">Belongs to the peptidase S10 family.</text>
</comment>
<dbReference type="InterPro" id="IPR001563">
    <property type="entry name" value="Peptidase_S10"/>
</dbReference>
<accession>A0A9P9WRA8</accession>
<evidence type="ECO:0000256" key="7">
    <source>
        <dbReference type="SAM" id="SignalP"/>
    </source>
</evidence>
<feature type="signal peptide" evidence="7">
    <location>
        <begin position="1"/>
        <end position="24"/>
    </location>
</feature>
<reference evidence="8" key="1">
    <citation type="submission" date="2021-03" db="EMBL/GenBank/DDBJ databases">
        <title>Revisited historic fungal species revealed as producer of novel bioactive compounds through whole genome sequencing and comparative genomics.</title>
        <authorList>
            <person name="Vignolle G.A."/>
            <person name="Hochenegger N."/>
            <person name="Mach R.L."/>
            <person name="Mach-Aigner A.R."/>
            <person name="Javad Rahimi M."/>
            <person name="Salim K.A."/>
            <person name="Chan C.M."/>
            <person name="Lim L.B.L."/>
            <person name="Cai F."/>
            <person name="Druzhinina I.S."/>
            <person name="U'Ren J.M."/>
            <person name="Derntl C."/>
        </authorList>
    </citation>
    <scope>NUCLEOTIDE SEQUENCE</scope>
    <source>
        <strain evidence="8">TUCIM 5799</strain>
    </source>
</reference>
<sequence length="628" mass="67901">MPSLSRRLCHGLAATCGLVAAASAGILRSRSTEGVQVTFKEPGICETTPGVKSYSGYVTLPSTSLQPYPQKTFFWFFESRNAPETAPLSIWLQGGPGSPSIDQALSENGPCIVQPDSNSTVLNPWSWTNHANILYIDQPLKTGFSYDEAIEGVVDMITGDIYPADQWTSPLNYTAVKGTYTSQKTSDVVSTTAVAAEAIWEFLQVWMGEFKQYRRDKISVWSQSYGGHYAPAVANLLHTRSEAAKNKKRACGGSSDRIDISVDSVGIVNGFIDFLLQGESFTTFAVNNTYGIQAYSQEVAAATSGNFSGPGGCKEQAEACRALTPNGYRDQYGTNATVSKVCGSAFLFCWANVYVPYESISHRDGFDIAQASPVSFPPTYALGYLDQDWVREALGAEVKYNQQYNLVPDGLDIVDIAGDPSNPYVTTSFSAKSFFFTGDFVFGGFSEDLGSLLDAGVKVALIYGDRDYRCNWVGGEAVSLSINHRDKDAFAGAGYAQMHTNDSYVGGMVRQHKNFSFTRVFDAGHTVASYQPETAYQLFMRSILGYDVATGTMSLKQTPEYATDGPASVFNITNTAPASSPNQCYVRAFPLGSRCTEEQLAALQDGTAVVENDIVVSPAPQDALAGHA</sequence>
<evidence type="ECO:0000256" key="3">
    <source>
        <dbReference type="ARBA" id="ARBA00022670"/>
    </source>
</evidence>
<evidence type="ECO:0000313" key="8">
    <source>
        <dbReference type="EMBL" id="KAI1876378.1"/>
    </source>
</evidence>
<evidence type="ECO:0000256" key="1">
    <source>
        <dbReference type="ARBA" id="ARBA00009431"/>
    </source>
</evidence>
<keyword evidence="2" id="KW-0121">Carboxypeptidase</keyword>
<dbReference type="InterPro" id="IPR029058">
    <property type="entry name" value="AB_hydrolase_fold"/>
</dbReference>
<evidence type="ECO:0000256" key="6">
    <source>
        <dbReference type="ARBA" id="ARBA00023180"/>
    </source>
</evidence>
<keyword evidence="4 7" id="KW-0732">Signal</keyword>
<protein>
    <recommendedName>
        <fullName evidence="10">Carboxypeptidase S1</fullName>
    </recommendedName>
</protein>
<dbReference type="EMBL" id="JAFIMR010000007">
    <property type="protein sequence ID" value="KAI1876378.1"/>
    <property type="molecule type" value="Genomic_DNA"/>
</dbReference>
<keyword evidence="6" id="KW-0325">Glycoprotein</keyword>
<evidence type="ECO:0000313" key="9">
    <source>
        <dbReference type="Proteomes" id="UP000829685"/>
    </source>
</evidence>
<keyword evidence="3" id="KW-0645">Protease</keyword>